<comment type="caution">
    <text evidence="12">The sequence shown here is derived from an EMBL/GenBank/DDBJ whole genome shotgun (WGS) entry which is preliminary data.</text>
</comment>
<protein>
    <recommendedName>
        <fullName evidence="11">Leucine-rich repeat-containing N-terminal plant-type domain-containing protein</fullName>
    </recommendedName>
</protein>
<keyword evidence="3" id="KW-0812">Transmembrane</keyword>
<dbReference type="AlphaFoldDB" id="A0A9P0ZW69"/>
<comment type="subcellular location">
    <subcellularLocation>
        <location evidence="1">Membrane</location>
        <topology evidence="1">Single-pass membrane protein</topology>
    </subcellularLocation>
</comment>
<dbReference type="Proteomes" id="UP001152484">
    <property type="component" value="Unassembled WGS sequence"/>
</dbReference>
<evidence type="ECO:0000256" key="3">
    <source>
        <dbReference type="ARBA" id="ARBA00022692"/>
    </source>
</evidence>
<evidence type="ECO:0000256" key="7">
    <source>
        <dbReference type="ARBA" id="ARBA00023136"/>
    </source>
</evidence>
<dbReference type="Gene3D" id="3.80.10.10">
    <property type="entry name" value="Ribonuclease Inhibitor"/>
    <property type="match status" value="1"/>
</dbReference>
<gene>
    <name evidence="12" type="ORF">CEURO_LOCUS20368</name>
</gene>
<dbReference type="PANTHER" id="PTHR47986:SF34">
    <property type="entry name" value="RECEPTOR-LIKE KINASE TMK2"/>
    <property type="match status" value="1"/>
</dbReference>
<keyword evidence="5" id="KW-0677">Repeat</keyword>
<keyword evidence="2" id="KW-0433">Leucine-rich repeat</keyword>
<dbReference type="Pfam" id="PF08263">
    <property type="entry name" value="LRRNT_2"/>
    <property type="match status" value="1"/>
</dbReference>
<evidence type="ECO:0000256" key="2">
    <source>
        <dbReference type="ARBA" id="ARBA00022614"/>
    </source>
</evidence>
<feature type="signal peptide" evidence="10">
    <location>
        <begin position="1"/>
        <end position="31"/>
    </location>
</feature>
<proteinExistence type="predicted"/>
<dbReference type="GO" id="GO:0016020">
    <property type="term" value="C:membrane"/>
    <property type="evidence" value="ECO:0007669"/>
    <property type="project" value="UniProtKB-SubCell"/>
</dbReference>
<evidence type="ECO:0000256" key="10">
    <source>
        <dbReference type="SAM" id="SignalP"/>
    </source>
</evidence>
<evidence type="ECO:0000256" key="1">
    <source>
        <dbReference type="ARBA" id="ARBA00004167"/>
    </source>
</evidence>
<dbReference type="EMBL" id="CAMAPE010000065">
    <property type="protein sequence ID" value="CAH9114441.1"/>
    <property type="molecule type" value="Genomic_DNA"/>
</dbReference>
<evidence type="ECO:0000256" key="4">
    <source>
        <dbReference type="ARBA" id="ARBA00022729"/>
    </source>
</evidence>
<sequence length="249" mass="26857">MKKRGQGLWSCGEVTIHVFLAAFSVTAAAAALSDSEAAVIQELKESLNIDDGTWNPMTDKCNWTGVNCDVPRSSVLGVLIADFNLSGTLPASVGNLTQLQAFDVRGNRITGPVPDFNGSVNLLYLLIDGNSFTSIPPTLFDFNPQLTYVSLDYNPHLSPWKIPNSLKTCSNLTYFSAVHCNLNGTFPAVFNDHNFPILNTLRLMSNHLSGKISLAQLPASLETLCISAGPREGHGDASAPAPCSEKHFY</sequence>
<keyword evidence="6" id="KW-1133">Transmembrane helix</keyword>
<dbReference type="InterPro" id="IPR013210">
    <property type="entry name" value="LRR_N_plant-typ"/>
</dbReference>
<keyword evidence="8" id="KW-0675">Receptor</keyword>
<feature type="chain" id="PRO_5040436714" description="Leucine-rich repeat-containing N-terminal plant-type domain-containing protein" evidence="10">
    <location>
        <begin position="32"/>
        <end position="249"/>
    </location>
</feature>
<evidence type="ECO:0000256" key="5">
    <source>
        <dbReference type="ARBA" id="ARBA00022737"/>
    </source>
</evidence>
<dbReference type="SUPFAM" id="SSF52058">
    <property type="entry name" value="L domain-like"/>
    <property type="match status" value="1"/>
</dbReference>
<evidence type="ECO:0000313" key="13">
    <source>
        <dbReference type="Proteomes" id="UP001152484"/>
    </source>
</evidence>
<keyword evidence="13" id="KW-1185">Reference proteome</keyword>
<dbReference type="PANTHER" id="PTHR47986">
    <property type="entry name" value="OSJNBA0070M12.3 PROTEIN"/>
    <property type="match status" value="1"/>
</dbReference>
<evidence type="ECO:0000259" key="11">
    <source>
        <dbReference type="Pfam" id="PF08263"/>
    </source>
</evidence>
<evidence type="ECO:0000256" key="6">
    <source>
        <dbReference type="ARBA" id="ARBA00022989"/>
    </source>
</evidence>
<evidence type="ECO:0000256" key="9">
    <source>
        <dbReference type="ARBA" id="ARBA00023180"/>
    </source>
</evidence>
<reference evidence="12" key="1">
    <citation type="submission" date="2022-07" db="EMBL/GenBank/DDBJ databases">
        <authorList>
            <person name="Macas J."/>
            <person name="Novak P."/>
            <person name="Neumann P."/>
        </authorList>
    </citation>
    <scope>NUCLEOTIDE SEQUENCE</scope>
</reference>
<keyword evidence="9" id="KW-0325">Glycoprotein</keyword>
<dbReference type="OrthoDB" id="1729886at2759"/>
<keyword evidence="7" id="KW-0472">Membrane</keyword>
<dbReference type="InterPro" id="IPR052422">
    <property type="entry name" value="Auxin_Ser/Thr_Kinase"/>
</dbReference>
<feature type="domain" description="Leucine-rich repeat-containing N-terminal plant-type" evidence="11">
    <location>
        <begin position="34"/>
        <end position="69"/>
    </location>
</feature>
<evidence type="ECO:0000313" key="12">
    <source>
        <dbReference type="EMBL" id="CAH9114441.1"/>
    </source>
</evidence>
<accession>A0A9P0ZW69</accession>
<keyword evidence="4 10" id="KW-0732">Signal</keyword>
<dbReference type="InterPro" id="IPR032675">
    <property type="entry name" value="LRR_dom_sf"/>
</dbReference>
<organism evidence="12 13">
    <name type="scientific">Cuscuta europaea</name>
    <name type="common">European dodder</name>
    <dbReference type="NCBI Taxonomy" id="41803"/>
    <lineage>
        <taxon>Eukaryota</taxon>
        <taxon>Viridiplantae</taxon>
        <taxon>Streptophyta</taxon>
        <taxon>Embryophyta</taxon>
        <taxon>Tracheophyta</taxon>
        <taxon>Spermatophyta</taxon>
        <taxon>Magnoliopsida</taxon>
        <taxon>eudicotyledons</taxon>
        <taxon>Gunneridae</taxon>
        <taxon>Pentapetalae</taxon>
        <taxon>asterids</taxon>
        <taxon>lamiids</taxon>
        <taxon>Solanales</taxon>
        <taxon>Convolvulaceae</taxon>
        <taxon>Cuscuteae</taxon>
        <taxon>Cuscuta</taxon>
        <taxon>Cuscuta subgen. Cuscuta</taxon>
    </lineage>
</organism>
<evidence type="ECO:0000256" key="8">
    <source>
        <dbReference type="ARBA" id="ARBA00023170"/>
    </source>
</evidence>
<name>A0A9P0ZW69_CUSEU</name>